<keyword evidence="8 10" id="KW-0472">Membrane</keyword>
<feature type="domain" description="Penicillin-binding protein dimerisation" evidence="12">
    <location>
        <begin position="91"/>
        <end position="163"/>
    </location>
</feature>
<evidence type="ECO:0000259" key="12">
    <source>
        <dbReference type="Pfam" id="PF03717"/>
    </source>
</evidence>
<evidence type="ECO:0000256" key="4">
    <source>
        <dbReference type="ARBA" id="ARBA00022692"/>
    </source>
</evidence>
<keyword evidence="13" id="KW-0328">Glycosyltransferase</keyword>
<accession>A0A857N6F6</accession>
<dbReference type="GO" id="GO:0008360">
    <property type="term" value="P:regulation of cell shape"/>
    <property type="evidence" value="ECO:0007669"/>
    <property type="project" value="UniProtKB-KW"/>
</dbReference>
<evidence type="ECO:0000256" key="10">
    <source>
        <dbReference type="SAM" id="Phobius"/>
    </source>
</evidence>
<dbReference type="Pfam" id="PF03717">
    <property type="entry name" value="PBP_dimer"/>
    <property type="match status" value="1"/>
</dbReference>
<dbReference type="GO" id="GO:0008658">
    <property type="term" value="F:penicillin binding"/>
    <property type="evidence" value="ECO:0007669"/>
    <property type="project" value="InterPro"/>
</dbReference>
<protein>
    <submittedName>
        <fullName evidence="13">Cell division protein FtsI [Peptidoglycan synthetase]</fullName>
        <ecNumber evidence="13">2.4.1.129</ecNumber>
    </submittedName>
</protein>
<dbReference type="GO" id="GO:0016757">
    <property type="term" value="F:glycosyltransferase activity"/>
    <property type="evidence" value="ECO:0007669"/>
    <property type="project" value="UniProtKB-KW"/>
</dbReference>
<gene>
    <name evidence="13" type="ORF">MICH65_0776</name>
</gene>
<feature type="domain" description="Penicillin-binding protein transpeptidase" evidence="11">
    <location>
        <begin position="205"/>
        <end position="497"/>
    </location>
</feature>
<comment type="subcellular location">
    <subcellularLocation>
        <location evidence="2">Cell membrane</location>
    </subcellularLocation>
    <subcellularLocation>
        <location evidence="1">Membrane</location>
        <topology evidence="1">Single-pass membrane protein</topology>
    </subcellularLocation>
</comment>
<evidence type="ECO:0000313" key="14">
    <source>
        <dbReference type="Proteomes" id="UP000463983"/>
    </source>
</evidence>
<keyword evidence="14" id="KW-1185">Reference proteome</keyword>
<dbReference type="GO" id="GO:0071972">
    <property type="term" value="F:peptidoglycan L,D-transpeptidase activity"/>
    <property type="evidence" value="ECO:0007669"/>
    <property type="project" value="TreeGrafter"/>
</dbReference>
<dbReference type="Proteomes" id="UP000463983">
    <property type="component" value="Chromosome"/>
</dbReference>
<dbReference type="InterPro" id="IPR012338">
    <property type="entry name" value="Beta-lactam/transpept-like"/>
</dbReference>
<keyword evidence="3" id="KW-1003">Cell membrane</keyword>
<dbReference type="SUPFAM" id="SSF56519">
    <property type="entry name" value="Penicillin binding protein dimerisation domain"/>
    <property type="match status" value="1"/>
</dbReference>
<dbReference type="AlphaFoldDB" id="A0A857N6F6"/>
<dbReference type="Gene3D" id="3.40.710.10">
    <property type="entry name" value="DD-peptidase/beta-lactamase superfamily"/>
    <property type="match status" value="1"/>
</dbReference>
<dbReference type="GO" id="GO:0051301">
    <property type="term" value="P:cell division"/>
    <property type="evidence" value="ECO:0007669"/>
    <property type="project" value="UniProtKB-KW"/>
</dbReference>
<evidence type="ECO:0000256" key="5">
    <source>
        <dbReference type="ARBA" id="ARBA00022960"/>
    </source>
</evidence>
<keyword evidence="7 10" id="KW-1133">Transmembrane helix</keyword>
<dbReference type="GO" id="GO:0009252">
    <property type="term" value="P:peptidoglycan biosynthetic process"/>
    <property type="evidence" value="ECO:0007669"/>
    <property type="project" value="UniProtKB-KW"/>
</dbReference>
<dbReference type="InterPro" id="IPR005311">
    <property type="entry name" value="PBP_dimer"/>
</dbReference>
<sequence>MMRQSDWKLVMENVWRDGQPKTRDDVKIGWWMRVMVFAVVGMILARMVFLQVVLGEQQVMVAEGNRLERVIVMADRGVIKDREDRILARNVDMDGEVVREYPYGEVVAHVIGYVGEVGEEEVSQGLVLGSRSGKMGVERSEDERLRGEFGEELVEVDATGKRVDLIGKREAVAGQLVKLNIDAELSKEIGRILAVREEEKGEYKGAVVVSRAGTGELLALVSWPSFDNNLFSGLPGEGKYKKVEEVLGDGERQPMFDRAVGGNYPPGSIYKLVTAVAGVEEGKVNSETSVIDEGEIKIDSYRYGNWYFDQYGKTEGEIGLQRALARSNDIFFYKVGEWVGVEKLGEWSRKLGLGRRTGIGLEAEGTGRVPDPLWKEKLTGERWFLGNTYHMAIGQGDLTVTPLQGNLMTAAVVSGKLCKPGLVVGEEGRCEDLSLSEVGREMIVEGMVGACSEGGTAASFFDFPVRVACKTGTAQQGGEEDDPHAWITAVVPAENSEGNRDDDYANGVVITVLLEASGEGSAEAGPVATQIARYIVEKGI</sequence>
<keyword evidence="9" id="KW-0961">Cell wall biogenesis/degradation</keyword>
<evidence type="ECO:0000256" key="8">
    <source>
        <dbReference type="ARBA" id="ARBA00023136"/>
    </source>
</evidence>
<dbReference type="PANTHER" id="PTHR30627">
    <property type="entry name" value="PEPTIDOGLYCAN D,D-TRANSPEPTIDASE"/>
    <property type="match status" value="1"/>
</dbReference>
<organism evidence="13 14">
    <name type="scientific">Candidatus Chazhemtobacterium aquaticus</name>
    <dbReference type="NCBI Taxonomy" id="2715735"/>
    <lineage>
        <taxon>Bacteria</taxon>
        <taxon>Candidatus Chazhemtobacteraceae</taxon>
        <taxon>Candidatus Chazhemtobacterium</taxon>
    </lineage>
</organism>
<feature type="transmembrane region" description="Helical" evidence="10">
    <location>
        <begin position="30"/>
        <end position="54"/>
    </location>
</feature>
<dbReference type="GO" id="GO:0071555">
    <property type="term" value="P:cell wall organization"/>
    <property type="evidence" value="ECO:0007669"/>
    <property type="project" value="UniProtKB-KW"/>
</dbReference>
<evidence type="ECO:0000256" key="6">
    <source>
        <dbReference type="ARBA" id="ARBA00022984"/>
    </source>
</evidence>
<evidence type="ECO:0000256" key="9">
    <source>
        <dbReference type="ARBA" id="ARBA00023316"/>
    </source>
</evidence>
<reference evidence="14" key="1">
    <citation type="journal article" date="2020" name="Microorganisms">
        <title>Complete Genome of a Member of a New Bacterial Lineage in the Microgenomates Group Reveals an Unusual Nucleotide Composition Disparity Between Two Strands of DNA and Limited Metabolic Potential.</title>
        <authorList>
            <person name="Kadnikov V.V."/>
            <person name="Mardanov A.V."/>
            <person name="Beletsky A.V."/>
            <person name="Karnachuk O.V."/>
            <person name="Ravin N.V."/>
        </authorList>
    </citation>
    <scope>NUCLEOTIDE SEQUENCE [LARGE SCALE GENOMIC DNA]</scope>
</reference>
<evidence type="ECO:0000256" key="1">
    <source>
        <dbReference type="ARBA" id="ARBA00004167"/>
    </source>
</evidence>
<dbReference type="RefSeq" id="WP_161932118.1">
    <property type="nucleotide sequence ID" value="NZ_CP047901.1"/>
</dbReference>
<evidence type="ECO:0000256" key="7">
    <source>
        <dbReference type="ARBA" id="ARBA00022989"/>
    </source>
</evidence>
<dbReference type="KEGG" id="caqa:MICH65_0776"/>
<dbReference type="Pfam" id="PF00905">
    <property type="entry name" value="Transpeptidase"/>
    <property type="match status" value="1"/>
</dbReference>
<evidence type="ECO:0000313" key="13">
    <source>
        <dbReference type="EMBL" id="QHO63757.1"/>
    </source>
</evidence>
<dbReference type="EMBL" id="CP047901">
    <property type="protein sequence ID" value="QHO63757.1"/>
    <property type="molecule type" value="Genomic_DNA"/>
</dbReference>
<keyword evidence="13" id="KW-0808">Transferase</keyword>
<keyword evidence="13" id="KW-0131">Cell cycle</keyword>
<name>A0A857N6F6_9BACT</name>
<evidence type="ECO:0000256" key="3">
    <source>
        <dbReference type="ARBA" id="ARBA00022475"/>
    </source>
</evidence>
<dbReference type="InterPro" id="IPR036138">
    <property type="entry name" value="PBP_dimer_sf"/>
</dbReference>
<evidence type="ECO:0000259" key="11">
    <source>
        <dbReference type="Pfam" id="PF00905"/>
    </source>
</evidence>
<dbReference type="InterPro" id="IPR001460">
    <property type="entry name" value="PCN-bd_Tpept"/>
</dbReference>
<keyword evidence="13" id="KW-0132">Cell division</keyword>
<keyword evidence="5" id="KW-0133">Cell shape</keyword>
<dbReference type="PANTHER" id="PTHR30627:SF2">
    <property type="entry name" value="PEPTIDOGLYCAN D,D-TRANSPEPTIDASE MRDA"/>
    <property type="match status" value="1"/>
</dbReference>
<dbReference type="Gene3D" id="3.90.1310.10">
    <property type="entry name" value="Penicillin-binding protein 2a (Domain 2)"/>
    <property type="match status" value="1"/>
</dbReference>
<dbReference type="EC" id="2.4.1.129" evidence="13"/>
<dbReference type="SUPFAM" id="SSF56601">
    <property type="entry name" value="beta-lactamase/transpeptidase-like"/>
    <property type="match status" value="1"/>
</dbReference>
<evidence type="ECO:0000256" key="2">
    <source>
        <dbReference type="ARBA" id="ARBA00004236"/>
    </source>
</evidence>
<proteinExistence type="predicted"/>
<dbReference type="InterPro" id="IPR050515">
    <property type="entry name" value="Beta-lactam/transpept"/>
</dbReference>
<keyword evidence="6" id="KW-0573">Peptidoglycan synthesis</keyword>
<dbReference type="GO" id="GO:0005886">
    <property type="term" value="C:plasma membrane"/>
    <property type="evidence" value="ECO:0007669"/>
    <property type="project" value="UniProtKB-SubCell"/>
</dbReference>
<keyword evidence="4 10" id="KW-0812">Transmembrane</keyword>